<dbReference type="InterPro" id="IPR007173">
    <property type="entry name" value="ALO_C"/>
</dbReference>
<dbReference type="InterPro" id="IPR006094">
    <property type="entry name" value="Oxid_FAD_bind_N"/>
</dbReference>
<gene>
    <name evidence="5" type="ordered locus">Pput_2050</name>
</gene>
<dbReference type="GO" id="GO:0071949">
    <property type="term" value="F:FAD binding"/>
    <property type="evidence" value="ECO:0007669"/>
    <property type="project" value="InterPro"/>
</dbReference>
<dbReference type="InterPro" id="IPR010031">
    <property type="entry name" value="FAD_lactone_oxidase-like"/>
</dbReference>
<accession>A5W230</accession>
<keyword evidence="2" id="KW-0560">Oxidoreductase</keyword>
<dbReference type="InterPro" id="IPR036318">
    <property type="entry name" value="FAD-bd_PCMH-like_sf"/>
</dbReference>
<dbReference type="Gene3D" id="3.30.43.10">
    <property type="entry name" value="Uridine Diphospho-n-acetylenolpyruvylglucosamine Reductase, domain 2"/>
    <property type="match status" value="1"/>
</dbReference>
<feature type="domain" description="FAD-binding PCMH-type" evidence="4">
    <location>
        <begin position="43"/>
        <end position="212"/>
    </location>
</feature>
<dbReference type="GO" id="GO:0003885">
    <property type="term" value="F:D-arabinono-1,4-lactone oxidase activity"/>
    <property type="evidence" value="ECO:0007669"/>
    <property type="project" value="InterPro"/>
</dbReference>
<dbReference type="PIRSF" id="PIRSF000136">
    <property type="entry name" value="LGO_GLO"/>
    <property type="match status" value="1"/>
</dbReference>
<dbReference type="EMBL" id="CP000712">
    <property type="protein sequence ID" value="ABQ78190.1"/>
    <property type="molecule type" value="Genomic_DNA"/>
</dbReference>
<sequence length="439" mass="48959">MATPPSDYKNNRQENDVSTSSNNMHINEFGLEHAHWRNWAGNQSCIRTARGAPASEDELCSMVSQASSNGMNVRVAGSGHSFTPVALTNGLHLTLANMSGVRHIDHERKRVTAAAGTTINALGKTLRAAGLSMVNQGDIDSQSIAGALTTGTHGTGLTLGNLASSIVGMKLVQPNGEILVVDESTPDLLQAGRVSLGVLGIVSELTLQVTDSFNLHERIWREDFESVMEKHDELARKHRHFSFFWCPYEQSRHCYCLPDTAATSTSGRTTDVCEVKVMDITGHPIWESEFEKVAYSSDVYPIEYLPNFHELEYAVPLRHSKEALRAVRKLMLEDFPKAIYPIEYRFTAGDGAWMSPFFEQDSVTISVSGQPGTDYWDYLRAVDQILRSYGARPHWGKLHFLTGEDVSAIYPRAEDFRKLRRQLDPQGIYLSEHLSPLFR</sequence>
<evidence type="ECO:0000256" key="2">
    <source>
        <dbReference type="ARBA" id="ARBA00023002"/>
    </source>
</evidence>
<dbReference type="Gene3D" id="1.10.45.10">
    <property type="entry name" value="Vanillyl-alcohol Oxidase, Chain A, domain 4"/>
    <property type="match status" value="1"/>
</dbReference>
<dbReference type="InterPro" id="IPR016167">
    <property type="entry name" value="FAD-bd_PCMH_sub1"/>
</dbReference>
<name>A5W230_PSEP1</name>
<evidence type="ECO:0000313" key="5">
    <source>
        <dbReference type="EMBL" id="ABQ78190.1"/>
    </source>
</evidence>
<dbReference type="PROSITE" id="PS51387">
    <property type="entry name" value="FAD_PCMH"/>
    <property type="match status" value="1"/>
</dbReference>
<evidence type="ECO:0000256" key="1">
    <source>
        <dbReference type="ARBA" id="ARBA00022827"/>
    </source>
</evidence>
<evidence type="ECO:0000256" key="3">
    <source>
        <dbReference type="SAM" id="MobiDB-lite"/>
    </source>
</evidence>
<dbReference type="Pfam" id="PF01565">
    <property type="entry name" value="FAD_binding_4"/>
    <property type="match status" value="1"/>
</dbReference>
<dbReference type="PANTHER" id="PTHR43762">
    <property type="entry name" value="L-GULONOLACTONE OXIDASE"/>
    <property type="match status" value="1"/>
</dbReference>
<keyword evidence="1" id="KW-0274">FAD</keyword>
<dbReference type="Gene3D" id="3.30.465.10">
    <property type="match status" value="1"/>
</dbReference>
<proteinExistence type="predicted"/>
<dbReference type="GO" id="GO:0016020">
    <property type="term" value="C:membrane"/>
    <property type="evidence" value="ECO:0007669"/>
    <property type="project" value="InterPro"/>
</dbReference>
<organism evidence="5">
    <name type="scientific">Pseudomonas putida (strain ATCC 700007 / DSM 6899 / JCM 31910 / BCRC 17059 / LMG 24140 / F1)</name>
    <dbReference type="NCBI Taxonomy" id="351746"/>
    <lineage>
        <taxon>Bacteria</taxon>
        <taxon>Pseudomonadati</taxon>
        <taxon>Pseudomonadota</taxon>
        <taxon>Gammaproteobacteria</taxon>
        <taxon>Pseudomonadales</taxon>
        <taxon>Pseudomonadaceae</taxon>
        <taxon>Pseudomonas</taxon>
    </lineage>
</organism>
<feature type="region of interest" description="Disordered" evidence="3">
    <location>
        <begin position="1"/>
        <end position="23"/>
    </location>
</feature>
<reference evidence="5" key="1">
    <citation type="submission" date="2007-05" db="EMBL/GenBank/DDBJ databases">
        <title>Complete sequence of Pseudomonas putida F1.</title>
        <authorList>
            <consortium name="US DOE Joint Genome Institute"/>
            <person name="Copeland A."/>
            <person name="Lucas S."/>
            <person name="Lapidus A."/>
            <person name="Barry K."/>
            <person name="Detter J.C."/>
            <person name="Glavina del Rio T."/>
            <person name="Hammon N."/>
            <person name="Israni S."/>
            <person name="Dalin E."/>
            <person name="Tice H."/>
            <person name="Pitluck S."/>
            <person name="Chain P."/>
            <person name="Malfatti S."/>
            <person name="Shin M."/>
            <person name="Vergez L."/>
            <person name="Schmutz J."/>
            <person name="Larimer F."/>
            <person name="Land M."/>
            <person name="Hauser L."/>
            <person name="Kyrpides N."/>
            <person name="Lykidis A."/>
            <person name="Parales R."/>
            <person name="Richardson P."/>
        </authorList>
    </citation>
    <scope>NUCLEOTIDE SEQUENCE [LARGE SCALE GENOMIC DNA]</scope>
    <source>
        <strain evidence="5">F1</strain>
    </source>
</reference>
<dbReference type="eggNOG" id="COG0277">
    <property type="taxonomic scope" value="Bacteria"/>
</dbReference>
<keyword evidence="1" id="KW-0285">Flavoprotein</keyword>
<dbReference type="Gene3D" id="3.30.70.2520">
    <property type="match status" value="1"/>
</dbReference>
<dbReference type="InterPro" id="IPR016171">
    <property type="entry name" value="Vanillyl_alc_oxidase_C-sub2"/>
</dbReference>
<dbReference type="HOGENOM" id="CLU_003896_4_3_6"/>
<dbReference type="PANTHER" id="PTHR43762:SF1">
    <property type="entry name" value="D-ARABINONO-1,4-LACTONE OXIDASE"/>
    <property type="match status" value="1"/>
</dbReference>
<dbReference type="KEGG" id="ppf:Pput_2050"/>
<dbReference type="Pfam" id="PF04030">
    <property type="entry name" value="ALO"/>
    <property type="match status" value="2"/>
</dbReference>
<evidence type="ECO:0000259" key="4">
    <source>
        <dbReference type="PROSITE" id="PS51387"/>
    </source>
</evidence>
<dbReference type="InterPro" id="IPR016166">
    <property type="entry name" value="FAD-bd_PCMH"/>
</dbReference>
<dbReference type="InterPro" id="IPR016169">
    <property type="entry name" value="FAD-bd_PCMH_sub2"/>
</dbReference>
<dbReference type="SUPFAM" id="SSF56176">
    <property type="entry name" value="FAD-binding/transporter-associated domain-like"/>
    <property type="match status" value="1"/>
</dbReference>
<protein>
    <submittedName>
        <fullName evidence="5">FAD-linked oxidoreductase</fullName>
    </submittedName>
</protein>
<dbReference type="AlphaFoldDB" id="A5W230"/>